<feature type="domain" description="HECT" evidence="4">
    <location>
        <begin position="22"/>
        <end position="384"/>
    </location>
</feature>
<proteinExistence type="predicted"/>
<gene>
    <name evidence="5" type="ORF">FGO68_gene5095</name>
</gene>
<protein>
    <recommendedName>
        <fullName evidence="4">HECT domain-containing protein</fullName>
    </recommendedName>
</protein>
<evidence type="ECO:0000256" key="1">
    <source>
        <dbReference type="ARBA" id="ARBA00022786"/>
    </source>
</evidence>
<name>A0A8J8NFZ2_HALGN</name>
<dbReference type="PANTHER" id="PTHR46435">
    <property type="entry name" value="E3 UBIQUITIN-PROTEIN LIGASE HECTD4-RELATED"/>
    <property type="match status" value="1"/>
</dbReference>
<comment type="caution">
    <text evidence="5">The sequence shown here is derived from an EMBL/GenBank/DDBJ whole genome shotgun (WGS) entry which is preliminary data.</text>
</comment>
<dbReference type="Gene3D" id="3.30.2410.10">
    <property type="entry name" value="Hect, E3 ligase catalytic domain"/>
    <property type="match status" value="1"/>
</dbReference>
<dbReference type="InterPro" id="IPR000569">
    <property type="entry name" value="HECT_dom"/>
</dbReference>
<evidence type="ECO:0000259" key="4">
    <source>
        <dbReference type="PROSITE" id="PS50237"/>
    </source>
</evidence>
<accession>A0A8J8NFZ2</accession>
<evidence type="ECO:0000313" key="5">
    <source>
        <dbReference type="EMBL" id="TNV73916.1"/>
    </source>
</evidence>
<dbReference type="PROSITE" id="PS50237">
    <property type="entry name" value="HECT"/>
    <property type="match status" value="1"/>
</dbReference>
<reference evidence="5" key="1">
    <citation type="submission" date="2019-06" db="EMBL/GenBank/DDBJ databases">
        <authorList>
            <person name="Zheng W."/>
        </authorList>
    </citation>
    <scope>NUCLEOTIDE SEQUENCE</scope>
    <source>
        <strain evidence="5">QDHG01</strain>
    </source>
</reference>
<organism evidence="5 6">
    <name type="scientific">Halteria grandinella</name>
    <dbReference type="NCBI Taxonomy" id="5974"/>
    <lineage>
        <taxon>Eukaryota</taxon>
        <taxon>Sar</taxon>
        <taxon>Alveolata</taxon>
        <taxon>Ciliophora</taxon>
        <taxon>Intramacronucleata</taxon>
        <taxon>Spirotrichea</taxon>
        <taxon>Stichotrichia</taxon>
        <taxon>Sporadotrichida</taxon>
        <taxon>Halteriidae</taxon>
        <taxon>Halteria</taxon>
    </lineage>
</organism>
<feature type="compositionally biased region" description="Basic and acidic residues" evidence="3">
    <location>
        <begin position="383"/>
        <end position="408"/>
    </location>
</feature>
<dbReference type="Gene3D" id="3.90.1750.10">
    <property type="entry name" value="Hect, E3 ligase catalytic domains"/>
    <property type="match status" value="1"/>
</dbReference>
<dbReference type="Proteomes" id="UP000785679">
    <property type="component" value="Unassembled WGS sequence"/>
</dbReference>
<dbReference type="Pfam" id="PF00632">
    <property type="entry name" value="HECT"/>
    <property type="match status" value="1"/>
</dbReference>
<dbReference type="AlphaFoldDB" id="A0A8J8NFZ2"/>
<dbReference type="SUPFAM" id="SSF56204">
    <property type="entry name" value="Hect, E3 ligase catalytic domain"/>
    <property type="match status" value="1"/>
</dbReference>
<feature type="region of interest" description="Disordered" evidence="3">
    <location>
        <begin position="381"/>
        <end position="408"/>
    </location>
</feature>
<dbReference type="InterPro" id="IPR035983">
    <property type="entry name" value="Hect_E3_ubiquitin_ligase"/>
</dbReference>
<dbReference type="GO" id="GO:0004842">
    <property type="term" value="F:ubiquitin-protein transferase activity"/>
    <property type="evidence" value="ECO:0007669"/>
    <property type="project" value="InterPro"/>
</dbReference>
<evidence type="ECO:0000256" key="2">
    <source>
        <dbReference type="PROSITE-ProRule" id="PRU00104"/>
    </source>
</evidence>
<sequence>MFVQAYEQIKDIVDLAQFRPKKPQGAEPHLSFHIVFRGEHVVGEGGPYRQFFADISQELQPSVVQGGNGAQASQRLLGLLCPSPNNRSGSNIGKGKFILSPSRTSSQDLSLFEFLGILMGVCIRTGAHMNIDLPQFVWKQLAGQRVAHEDLIEIDIGYWKLLNFMLNASRKAFDETSFETWSVLLSDQETLVELREGGKEQRVTYDERVEFIEQALYTRLKECQLHCQAIKRGISQVIPEALLNMVTYSELETWVCGKSIVDIDLLKRHTKYGGDKKTTLLSEDSRRIKWLWEVLRAFSEEDKQKFIKFCWGQHRLPANDEEFERRQTRFMIKPAMNTKHGDQALPKADTCFFNLELPDYSSMEIMRERILLAIHTDCDSINADDRPEQENHGGGGRRDRQDSYDDEY</sequence>
<evidence type="ECO:0000256" key="3">
    <source>
        <dbReference type="SAM" id="MobiDB-lite"/>
    </source>
</evidence>
<dbReference type="InterPro" id="IPR043366">
    <property type="entry name" value="HECTD4"/>
</dbReference>
<dbReference type="EMBL" id="RRYP01017852">
    <property type="protein sequence ID" value="TNV73916.1"/>
    <property type="molecule type" value="Genomic_DNA"/>
</dbReference>
<feature type="active site" description="Glycyl thioester intermediate" evidence="2">
    <location>
        <position position="351"/>
    </location>
</feature>
<dbReference type="Gene3D" id="3.30.2160.10">
    <property type="entry name" value="Hect, E3 ligase catalytic domain"/>
    <property type="match status" value="1"/>
</dbReference>
<evidence type="ECO:0000313" key="6">
    <source>
        <dbReference type="Proteomes" id="UP000785679"/>
    </source>
</evidence>
<keyword evidence="6" id="KW-1185">Reference proteome</keyword>
<dbReference type="PANTHER" id="PTHR46435:SF1">
    <property type="entry name" value="E3 UBIQUITIN-PROTEIN LIGASE HECTD4-RELATED"/>
    <property type="match status" value="1"/>
</dbReference>
<keyword evidence="1 2" id="KW-0833">Ubl conjugation pathway</keyword>
<dbReference type="SMART" id="SM00119">
    <property type="entry name" value="HECTc"/>
    <property type="match status" value="1"/>
</dbReference>
<dbReference type="OrthoDB" id="290242at2759"/>